<gene>
    <name evidence="2" type="ORF">SAMN02910291_01123</name>
</gene>
<sequence length="79" mass="8686">MHLTVKLSTTLRDHVPGYNPEEGLRVDMPEGSTAERLACRLGLPLQDIKIVMINGRQRKADDLLRDGDRVAFFPAVGGG</sequence>
<evidence type="ECO:0000259" key="1">
    <source>
        <dbReference type="Pfam" id="PF14451"/>
    </source>
</evidence>
<proteinExistence type="predicted"/>
<dbReference type="Proteomes" id="UP000182680">
    <property type="component" value="Unassembled WGS sequence"/>
</dbReference>
<name>A0AA94L1Y2_DESDE</name>
<dbReference type="RefSeq" id="WP_012625395.1">
    <property type="nucleotide sequence ID" value="NZ_FPIW01000014.1"/>
</dbReference>
<organism evidence="2 3">
    <name type="scientific">Desulfovibrio desulfuricans</name>
    <dbReference type="NCBI Taxonomy" id="876"/>
    <lineage>
        <taxon>Bacteria</taxon>
        <taxon>Pseudomonadati</taxon>
        <taxon>Thermodesulfobacteriota</taxon>
        <taxon>Desulfovibrionia</taxon>
        <taxon>Desulfovibrionales</taxon>
        <taxon>Desulfovibrionaceae</taxon>
        <taxon>Desulfovibrio</taxon>
    </lineage>
</organism>
<dbReference type="Gene3D" id="3.10.20.30">
    <property type="match status" value="1"/>
</dbReference>
<evidence type="ECO:0000313" key="2">
    <source>
        <dbReference type="EMBL" id="SFW39312.1"/>
    </source>
</evidence>
<accession>A0AA94L1Y2</accession>
<dbReference type="EMBL" id="FPIW01000014">
    <property type="protein sequence ID" value="SFW39312.1"/>
    <property type="molecule type" value="Genomic_DNA"/>
</dbReference>
<dbReference type="SUPFAM" id="SSF54285">
    <property type="entry name" value="MoaD/ThiS"/>
    <property type="match status" value="1"/>
</dbReference>
<evidence type="ECO:0000313" key="3">
    <source>
        <dbReference type="Proteomes" id="UP000182680"/>
    </source>
</evidence>
<dbReference type="InterPro" id="IPR016155">
    <property type="entry name" value="Mopterin_synth/thiamin_S_b"/>
</dbReference>
<feature type="domain" description="Ubiquitin Mut7-C" evidence="1">
    <location>
        <begin position="3"/>
        <end position="75"/>
    </location>
</feature>
<comment type="caution">
    <text evidence="2">The sequence shown here is derived from an EMBL/GenBank/DDBJ whole genome shotgun (WGS) entry which is preliminary data.</text>
</comment>
<dbReference type="AlphaFoldDB" id="A0AA94L1Y2"/>
<dbReference type="Pfam" id="PF14451">
    <property type="entry name" value="Ub-Mut7C"/>
    <property type="match status" value="1"/>
</dbReference>
<reference evidence="3" key="1">
    <citation type="submission" date="2016-11" db="EMBL/GenBank/DDBJ databases">
        <authorList>
            <person name="Jaros S."/>
            <person name="Januszkiewicz K."/>
            <person name="Wedrychowicz H."/>
        </authorList>
    </citation>
    <scope>NUCLEOTIDE SEQUENCE [LARGE SCALE GENOMIC DNA]</scope>
    <source>
        <strain evidence="3">DSM 7057</strain>
    </source>
</reference>
<protein>
    <submittedName>
        <fullName evidence="2">Sulfur carrier protein ThiS (Thiamine biosynthesis)</fullName>
    </submittedName>
</protein>
<dbReference type="InterPro" id="IPR012675">
    <property type="entry name" value="Beta-grasp_dom_sf"/>
</dbReference>
<dbReference type="InterPro" id="IPR027798">
    <property type="entry name" value="Ub_Mut7C"/>
</dbReference>